<sequence length="306" mass="34393">MSMDRKKKKKKKKKKTPSLTSNRPNSRLSKPLKSEGISSLEACIAACSPTQGRSSWMKTTTFTSSPLEMAYIYTSPPLAHEPLCIVGIRAQYSLGFLHRHDVPVDISTTVLRNNFLRILHLKHHARCNPLNPITANHSINHHTSLPARKRQTQPRLALHMLNTHHPSIKLHRSTRNQRAHHLQQRLAVCTTPLEVPMRHRPAPPAIQRPKPLRGTQYLKLLMPAVAARIPDLDPAVQFRKARVHELHRAQSVRAYPDAGAHGIELRRGLVDRVSARGILLAEADGEREARDACADNGDAEGRVEPR</sequence>
<comment type="caution">
    <text evidence="2">The sequence shown here is derived from an EMBL/GenBank/DDBJ whole genome shotgun (WGS) entry which is preliminary data.</text>
</comment>
<feature type="compositionally biased region" description="Basic residues" evidence="1">
    <location>
        <begin position="1"/>
        <end position="16"/>
    </location>
</feature>
<feature type="region of interest" description="Disordered" evidence="1">
    <location>
        <begin position="285"/>
        <end position="306"/>
    </location>
</feature>
<dbReference type="AlphaFoldDB" id="A0A8H8CTQ7"/>
<evidence type="ECO:0000313" key="2">
    <source>
        <dbReference type="EMBL" id="KAG5290311.1"/>
    </source>
</evidence>
<evidence type="ECO:0000256" key="1">
    <source>
        <dbReference type="SAM" id="MobiDB-lite"/>
    </source>
</evidence>
<name>A0A8H8CTQ7_AJECA</name>
<dbReference type="EMBL" id="JAEVHI010000005">
    <property type="protein sequence ID" value="KAG5290311.1"/>
    <property type="molecule type" value="Genomic_DNA"/>
</dbReference>
<evidence type="ECO:0000313" key="3">
    <source>
        <dbReference type="Proteomes" id="UP000670092"/>
    </source>
</evidence>
<reference evidence="2 3" key="1">
    <citation type="submission" date="2021-01" db="EMBL/GenBank/DDBJ databases">
        <title>Chromosome-level genome assembly of a human fungal pathogen reveals clustering of transcriptionally co-regulated genes.</title>
        <authorList>
            <person name="Voorhies M."/>
            <person name="Cohen S."/>
            <person name="Shea T.P."/>
            <person name="Petrus S."/>
            <person name="Munoz J.F."/>
            <person name="Poplawski S."/>
            <person name="Goldman W.E."/>
            <person name="Michael T."/>
            <person name="Cuomo C.A."/>
            <person name="Sil A."/>
            <person name="Beyhan S."/>
        </authorList>
    </citation>
    <scope>NUCLEOTIDE SEQUENCE [LARGE SCALE GENOMIC DNA]</scope>
    <source>
        <strain evidence="2 3">G184AR</strain>
    </source>
</reference>
<proteinExistence type="predicted"/>
<dbReference type="VEuPathDB" id="FungiDB:I7I52_07299"/>
<protein>
    <submittedName>
        <fullName evidence="2">Uncharacterized protein</fullName>
    </submittedName>
</protein>
<feature type="region of interest" description="Disordered" evidence="1">
    <location>
        <begin position="1"/>
        <end position="33"/>
    </location>
</feature>
<gene>
    <name evidence="2" type="ORF">I7I52_07299</name>
</gene>
<feature type="compositionally biased region" description="Polar residues" evidence="1">
    <location>
        <begin position="17"/>
        <end position="28"/>
    </location>
</feature>
<accession>A0A8H8CTQ7</accession>
<dbReference type="Proteomes" id="UP000670092">
    <property type="component" value="Unassembled WGS sequence"/>
</dbReference>
<organism evidence="2 3">
    <name type="scientific">Ajellomyces capsulatus</name>
    <name type="common">Darling's disease fungus</name>
    <name type="synonym">Histoplasma capsulatum</name>
    <dbReference type="NCBI Taxonomy" id="5037"/>
    <lineage>
        <taxon>Eukaryota</taxon>
        <taxon>Fungi</taxon>
        <taxon>Dikarya</taxon>
        <taxon>Ascomycota</taxon>
        <taxon>Pezizomycotina</taxon>
        <taxon>Eurotiomycetes</taxon>
        <taxon>Eurotiomycetidae</taxon>
        <taxon>Onygenales</taxon>
        <taxon>Ajellomycetaceae</taxon>
        <taxon>Histoplasma</taxon>
    </lineage>
</organism>